<reference evidence="1 2" key="1">
    <citation type="submission" date="2016-11" db="EMBL/GenBank/DDBJ databases">
        <title>The macronuclear genome of Stentor coeruleus: a giant cell with tiny introns.</title>
        <authorList>
            <person name="Slabodnick M."/>
            <person name="Ruby J.G."/>
            <person name="Reiff S.B."/>
            <person name="Swart E.C."/>
            <person name="Gosai S."/>
            <person name="Prabakaran S."/>
            <person name="Witkowska E."/>
            <person name="Larue G.E."/>
            <person name="Fisher S."/>
            <person name="Freeman R.M."/>
            <person name="Gunawardena J."/>
            <person name="Chu W."/>
            <person name="Stover N.A."/>
            <person name="Gregory B.D."/>
            <person name="Nowacki M."/>
            <person name="Derisi J."/>
            <person name="Roy S.W."/>
            <person name="Marshall W.F."/>
            <person name="Sood P."/>
        </authorList>
    </citation>
    <scope>NUCLEOTIDE SEQUENCE [LARGE SCALE GENOMIC DNA]</scope>
    <source>
        <strain evidence="1">WM001</strain>
    </source>
</reference>
<dbReference type="AlphaFoldDB" id="A0A1R2BWB0"/>
<name>A0A1R2BWB0_9CILI</name>
<evidence type="ECO:0000313" key="1">
    <source>
        <dbReference type="EMBL" id="OMJ81112.1"/>
    </source>
</evidence>
<dbReference type="Proteomes" id="UP000187209">
    <property type="component" value="Unassembled WGS sequence"/>
</dbReference>
<organism evidence="1 2">
    <name type="scientific">Stentor coeruleus</name>
    <dbReference type="NCBI Taxonomy" id="5963"/>
    <lineage>
        <taxon>Eukaryota</taxon>
        <taxon>Sar</taxon>
        <taxon>Alveolata</taxon>
        <taxon>Ciliophora</taxon>
        <taxon>Postciliodesmatophora</taxon>
        <taxon>Heterotrichea</taxon>
        <taxon>Heterotrichida</taxon>
        <taxon>Stentoridae</taxon>
        <taxon>Stentor</taxon>
    </lineage>
</organism>
<sequence length="209" mass="24663">MSLHLQNQLRTRSQKVINTLKKELEKLSPRNASKSPSLLKLRPNLYKKKYFPEHQIKPNPNVKIHKSNDFINKPPIVKHLRDPDKFEIKRCTSKQGFMFMVESSPRYDEYKLMDLTENVEKCLKKETDNFVEKKSPILETANNIILSCNTIFESKERIDMPKRLKRHINQLNELGDFVNDCIEKSKRKIFEGLKILALKKKALENKKDI</sequence>
<keyword evidence="2" id="KW-1185">Reference proteome</keyword>
<comment type="caution">
    <text evidence="1">The sequence shown here is derived from an EMBL/GenBank/DDBJ whole genome shotgun (WGS) entry which is preliminary data.</text>
</comment>
<accession>A0A1R2BWB0</accession>
<gene>
    <name evidence="1" type="ORF">SteCoe_18473</name>
</gene>
<evidence type="ECO:0000313" key="2">
    <source>
        <dbReference type="Proteomes" id="UP000187209"/>
    </source>
</evidence>
<dbReference type="EMBL" id="MPUH01000393">
    <property type="protein sequence ID" value="OMJ81112.1"/>
    <property type="molecule type" value="Genomic_DNA"/>
</dbReference>
<protein>
    <submittedName>
        <fullName evidence="1">Uncharacterized protein</fullName>
    </submittedName>
</protein>
<proteinExistence type="predicted"/>